<dbReference type="InterPro" id="IPR009072">
    <property type="entry name" value="Histone-fold"/>
</dbReference>
<protein>
    <recommendedName>
        <fullName evidence="9">Transcription initiation factor TFIID subunit 9</fullName>
    </recommendedName>
</protein>
<dbReference type="Gene3D" id="1.10.20.10">
    <property type="entry name" value="Histone, subunit A"/>
    <property type="match status" value="1"/>
</dbReference>
<dbReference type="OMA" id="ACNYKLR"/>
<dbReference type="KEGG" id="clec:106661524"/>
<feature type="compositionally biased region" description="Low complexity" evidence="6">
    <location>
        <begin position="211"/>
        <end position="226"/>
    </location>
</feature>
<dbReference type="GO" id="GO:0003713">
    <property type="term" value="F:transcription coactivator activity"/>
    <property type="evidence" value="ECO:0007669"/>
    <property type="project" value="TreeGrafter"/>
</dbReference>
<sequence>MAAQNKQYPKDGLVIISMMKELGITNFEPRVVNQLMEFAIRYVSCVLDDARAFANHAKKKAIDNDDVKLAVMMQLEKVFTTPPPRDLLLEVARTKNSSSLPLVKSHCGLRLPPDRYCFSSCNYKLKYSKRSSELNKTKFTLSGNSGLSSSLKVTKNAGAVSMVKRPPNVASVARTQSLTSLAKPVMKITTSPMMVSGQAQQMIHAKAKIQQGGQHQQVQQQLQPQQIEVKIEPQDTSDESVSLKRKRENEEQEEEGH</sequence>
<dbReference type="GO" id="GO:0051123">
    <property type="term" value="P:RNA polymerase II preinitiation complex assembly"/>
    <property type="evidence" value="ECO:0007669"/>
    <property type="project" value="TreeGrafter"/>
</dbReference>
<dbReference type="CDD" id="cd07979">
    <property type="entry name" value="HFD_TAF9"/>
    <property type="match status" value="1"/>
</dbReference>
<evidence type="ECO:0000256" key="2">
    <source>
        <dbReference type="ARBA" id="ARBA00007646"/>
    </source>
</evidence>
<feature type="region of interest" description="Disordered" evidence="6">
    <location>
        <begin position="211"/>
        <end position="257"/>
    </location>
</feature>
<reference evidence="7" key="1">
    <citation type="submission" date="2022-01" db="UniProtKB">
        <authorList>
            <consortium name="EnsemblMetazoa"/>
        </authorList>
    </citation>
    <scope>IDENTIFICATION</scope>
</reference>
<evidence type="ECO:0000256" key="3">
    <source>
        <dbReference type="ARBA" id="ARBA00023015"/>
    </source>
</evidence>
<dbReference type="InterPro" id="IPR051431">
    <property type="entry name" value="TFIID_subunit_9"/>
</dbReference>
<evidence type="ECO:0000313" key="8">
    <source>
        <dbReference type="Proteomes" id="UP000494040"/>
    </source>
</evidence>
<name>A0A8I6RDK4_CIMLE</name>
<dbReference type="AlphaFoldDB" id="A0A8I6RDK4"/>
<comment type="subcellular location">
    <subcellularLocation>
        <location evidence="1">Nucleus</location>
    </subcellularLocation>
</comment>
<dbReference type="FunFam" id="1.10.20.10:FF:000018">
    <property type="entry name" value="Transcription initiation factor TFIID subunit 9"/>
    <property type="match status" value="1"/>
</dbReference>
<keyword evidence="8" id="KW-1185">Reference proteome</keyword>
<keyword evidence="4" id="KW-0804">Transcription</keyword>
<evidence type="ECO:0000256" key="4">
    <source>
        <dbReference type="ARBA" id="ARBA00023163"/>
    </source>
</evidence>
<evidence type="ECO:0000256" key="1">
    <source>
        <dbReference type="ARBA" id="ARBA00004123"/>
    </source>
</evidence>
<evidence type="ECO:0000256" key="5">
    <source>
        <dbReference type="ARBA" id="ARBA00023242"/>
    </source>
</evidence>
<gene>
    <name evidence="7" type="primary">106661524</name>
</gene>
<comment type="similarity">
    <text evidence="2">Belongs to the TAF9 family.</text>
</comment>
<dbReference type="GO" id="GO:0046982">
    <property type="term" value="F:protein heterodimerization activity"/>
    <property type="evidence" value="ECO:0007669"/>
    <property type="project" value="InterPro"/>
</dbReference>
<dbReference type="EnsemblMetazoa" id="XM_014384988.2">
    <property type="protein sequence ID" value="XP_014240474.1"/>
    <property type="gene ID" value="LOC106661524"/>
</dbReference>
<evidence type="ECO:0000313" key="7">
    <source>
        <dbReference type="EnsemblMetazoa" id="XP_014240474.1"/>
    </source>
</evidence>
<keyword evidence="5" id="KW-0539">Nucleus</keyword>
<accession>A0A8I6RDK4</accession>
<keyword evidence="3" id="KW-0805">Transcription regulation</keyword>
<organism evidence="7 8">
    <name type="scientific">Cimex lectularius</name>
    <name type="common">Bed bug</name>
    <name type="synonym">Acanthia lectularia</name>
    <dbReference type="NCBI Taxonomy" id="79782"/>
    <lineage>
        <taxon>Eukaryota</taxon>
        <taxon>Metazoa</taxon>
        <taxon>Ecdysozoa</taxon>
        <taxon>Arthropoda</taxon>
        <taxon>Hexapoda</taxon>
        <taxon>Insecta</taxon>
        <taxon>Pterygota</taxon>
        <taxon>Neoptera</taxon>
        <taxon>Paraneoptera</taxon>
        <taxon>Hemiptera</taxon>
        <taxon>Heteroptera</taxon>
        <taxon>Panheteroptera</taxon>
        <taxon>Cimicomorpha</taxon>
        <taxon>Cimicidae</taxon>
        <taxon>Cimex</taxon>
    </lineage>
</organism>
<dbReference type="InterPro" id="IPR003162">
    <property type="entry name" value="TFIID-31"/>
</dbReference>
<evidence type="ECO:0008006" key="9">
    <source>
        <dbReference type="Google" id="ProtNLM"/>
    </source>
</evidence>
<dbReference type="GO" id="GO:0016251">
    <property type="term" value="F:RNA polymerase II general transcription initiation factor activity"/>
    <property type="evidence" value="ECO:0007669"/>
    <property type="project" value="TreeGrafter"/>
</dbReference>
<dbReference type="GO" id="GO:0000124">
    <property type="term" value="C:SAGA complex"/>
    <property type="evidence" value="ECO:0007669"/>
    <property type="project" value="TreeGrafter"/>
</dbReference>
<dbReference type="PANTHER" id="PTHR48068:SF4">
    <property type="entry name" value="TATA-BOX BINDING PROTEIN ASSOCIATED FACTOR 9"/>
    <property type="match status" value="1"/>
</dbReference>
<dbReference type="PANTHER" id="PTHR48068">
    <property type="entry name" value="TAF9 RNA POLYMERASE II, TATA BOX-BINDING PROTEIN (TBP)-ASSOCIATED FACTOR"/>
    <property type="match status" value="1"/>
</dbReference>
<dbReference type="GO" id="GO:0005669">
    <property type="term" value="C:transcription factor TFIID complex"/>
    <property type="evidence" value="ECO:0007669"/>
    <property type="project" value="TreeGrafter"/>
</dbReference>
<evidence type="ECO:0000256" key="6">
    <source>
        <dbReference type="SAM" id="MobiDB-lite"/>
    </source>
</evidence>
<dbReference type="Pfam" id="PF02291">
    <property type="entry name" value="TFIID-31kDa"/>
    <property type="match status" value="1"/>
</dbReference>
<proteinExistence type="inferred from homology"/>
<dbReference type="Proteomes" id="UP000494040">
    <property type="component" value="Unassembled WGS sequence"/>
</dbReference>
<dbReference type="OrthoDB" id="341924at2759"/>
<dbReference type="SUPFAM" id="SSF47113">
    <property type="entry name" value="Histone-fold"/>
    <property type="match status" value="1"/>
</dbReference>